<dbReference type="Proteomes" id="UP000028939">
    <property type="component" value="Chromosome"/>
</dbReference>
<feature type="signal peptide" evidence="2">
    <location>
        <begin position="1"/>
        <end position="26"/>
    </location>
</feature>
<dbReference type="HOGENOM" id="CLU_026974_3_0_11"/>
<dbReference type="Pfam" id="PF13343">
    <property type="entry name" value="SBP_bac_6"/>
    <property type="match status" value="1"/>
</dbReference>
<dbReference type="PANTHER" id="PTHR30006">
    <property type="entry name" value="THIAMINE-BINDING PERIPLASMIC PROTEIN-RELATED"/>
    <property type="match status" value="1"/>
</dbReference>
<evidence type="ECO:0000256" key="2">
    <source>
        <dbReference type="SAM" id="SignalP"/>
    </source>
</evidence>
<feature type="chain" id="PRO_5001718832" evidence="2">
    <location>
        <begin position="27"/>
        <end position="378"/>
    </location>
</feature>
<dbReference type="GO" id="GO:0030288">
    <property type="term" value="C:outer membrane-bounded periplasmic space"/>
    <property type="evidence" value="ECO:0007669"/>
    <property type="project" value="TreeGrafter"/>
</dbReference>
<name>A0A077HJE9_9CORY</name>
<proteinExistence type="predicted"/>
<protein>
    <submittedName>
        <fullName evidence="3">ABC transporter substrate-binding protein</fullName>
    </submittedName>
</protein>
<dbReference type="SUPFAM" id="SSF53850">
    <property type="entry name" value="Periplasmic binding protein-like II"/>
    <property type="match status" value="1"/>
</dbReference>
<evidence type="ECO:0000313" key="3">
    <source>
        <dbReference type="EMBL" id="AIL96264.1"/>
    </source>
</evidence>
<dbReference type="AlphaFoldDB" id="A0A077HJE9"/>
<dbReference type="GO" id="GO:0030975">
    <property type="term" value="F:thiamine binding"/>
    <property type="evidence" value="ECO:0007669"/>
    <property type="project" value="TreeGrafter"/>
</dbReference>
<dbReference type="PROSITE" id="PS51257">
    <property type="entry name" value="PROKAR_LIPOPROTEIN"/>
    <property type="match status" value="1"/>
</dbReference>
<evidence type="ECO:0000313" key="4">
    <source>
        <dbReference type="Proteomes" id="UP000028939"/>
    </source>
</evidence>
<dbReference type="GO" id="GO:0030976">
    <property type="term" value="F:thiamine pyrophosphate binding"/>
    <property type="evidence" value="ECO:0007669"/>
    <property type="project" value="TreeGrafter"/>
</dbReference>
<reference evidence="3 4" key="1">
    <citation type="submission" date="2014-08" db="EMBL/GenBank/DDBJ databases">
        <title>Complete genome sequence of Corynebacterium ureicelerivorans DSM 45051, a lipophilic and urea-splitting isolate from a blood culture of a septicaemia patient.</title>
        <authorList>
            <person name="Tippelt A."/>
            <person name="Albersmeier A."/>
            <person name="Brinkrolf K."/>
            <person name="Ruckert C."/>
            <person name="Tauch A."/>
        </authorList>
    </citation>
    <scope>NUCLEOTIDE SEQUENCE [LARGE SCALE GENOMIC DNA]</scope>
    <source>
        <strain evidence="3 4">IMMIB RIV-2301</strain>
    </source>
</reference>
<dbReference type="PANTHER" id="PTHR30006:SF2">
    <property type="entry name" value="ABC TRANSPORTER SUBSTRATE-BINDING PROTEIN"/>
    <property type="match status" value="1"/>
</dbReference>
<dbReference type="EMBL" id="CP009215">
    <property type="protein sequence ID" value="AIL96264.1"/>
    <property type="molecule type" value="Genomic_DNA"/>
</dbReference>
<sequence>MFLNKKSRSVKVFAAGIAVVSSLSLAACGGDSSNTASTANVGTTADEIANLAAEEGEVRLIAYPESWANYKGHFEEFSNKYNVKVTVDSPDASSAEELQAVQNLKGQSTQPDVLDIGYSFTSPAVQQGLLEAYKPSNWDEIPDQFKDPEGKWVSAYYGVIEFGVNTNKVKDVPTSFKDLLDPKYKGQIALSGDPRQGASSIAGVFAASLANGGSLDDIEPGVAFFEELSNSGNLVSISDPAGALTTGEAAIVLDWNYNWAGREEQLERDGVKLERVVPSDGVFGNFYAQPLTINPQHPNAGRLWIEWLNSDEGAEQYARGAAIPTRFTQLAKDGKLSQEALDKLPDPTILEKVQVPSVEQGDKANQVIATQWAQRVRN</sequence>
<keyword evidence="4" id="KW-1185">Reference proteome</keyword>
<keyword evidence="1 2" id="KW-0732">Signal</keyword>
<dbReference type="OrthoDB" id="366726at2"/>
<dbReference type="STRING" id="401472.CUREI_02110"/>
<organism evidence="3 4">
    <name type="scientific">Corynebacterium ureicelerivorans</name>
    <dbReference type="NCBI Taxonomy" id="401472"/>
    <lineage>
        <taxon>Bacteria</taxon>
        <taxon>Bacillati</taxon>
        <taxon>Actinomycetota</taxon>
        <taxon>Actinomycetes</taxon>
        <taxon>Mycobacteriales</taxon>
        <taxon>Corynebacteriaceae</taxon>
        <taxon>Corynebacterium</taxon>
    </lineage>
</organism>
<dbReference type="KEGG" id="cuv:CUREI_02110"/>
<evidence type="ECO:0000256" key="1">
    <source>
        <dbReference type="ARBA" id="ARBA00022729"/>
    </source>
</evidence>
<dbReference type="GO" id="GO:0015888">
    <property type="term" value="P:thiamine transport"/>
    <property type="evidence" value="ECO:0007669"/>
    <property type="project" value="TreeGrafter"/>
</dbReference>
<accession>A0A077HJE9</accession>
<dbReference type="Gene3D" id="3.40.190.10">
    <property type="entry name" value="Periplasmic binding protein-like II"/>
    <property type="match status" value="2"/>
</dbReference>
<dbReference type="RefSeq" id="WP_069202875.1">
    <property type="nucleotide sequence ID" value="NZ_CP009215.1"/>
</dbReference>
<gene>
    <name evidence="3" type="ORF">CUREI_02110</name>
</gene>